<dbReference type="NCBIfam" id="TIGR00254">
    <property type="entry name" value="GGDEF"/>
    <property type="match status" value="1"/>
</dbReference>
<feature type="transmembrane region" description="Helical" evidence="2">
    <location>
        <begin position="246"/>
        <end position="266"/>
    </location>
</feature>
<dbReference type="PROSITE" id="PS50887">
    <property type="entry name" value="GGDEF"/>
    <property type="match status" value="1"/>
</dbReference>
<keyword evidence="2" id="KW-0472">Membrane</keyword>
<feature type="transmembrane region" description="Helical" evidence="2">
    <location>
        <begin position="53"/>
        <end position="72"/>
    </location>
</feature>
<feature type="domain" description="GGDEF" evidence="4">
    <location>
        <begin position="324"/>
        <end position="457"/>
    </location>
</feature>
<dbReference type="SUPFAM" id="SSF141868">
    <property type="entry name" value="EAL domain-like"/>
    <property type="match status" value="1"/>
</dbReference>
<dbReference type="FunFam" id="3.30.70.270:FF:000001">
    <property type="entry name" value="Diguanylate cyclase domain protein"/>
    <property type="match status" value="1"/>
</dbReference>
<comment type="caution">
    <text evidence="5">The sequence shown here is derived from an EMBL/GenBank/DDBJ whole genome shotgun (WGS) entry which is preliminary data.</text>
</comment>
<dbReference type="PANTHER" id="PTHR44757">
    <property type="entry name" value="DIGUANYLATE CYCLASE DGCP"/>
    <property type="match status" value="1"/>
</dbReference>
<dbReference type="OrthoDB" id="9813913at2"/>
<dbReference type="SMART" id="SM00052">
    <property type="entry name" value="EAL"/>
    <property type="match status" value="1"/>
</dbReference>
<organism evidence="5 6">
    <name type="scientific">Legionella tucsonensis</name>
    <dbReference type="NCBI Taxonomy" id="40335"/>
    <lineage>
        <taxon>Bacteria</taxon>
        <taxon>Pseudomonadati</taxon>
        <taxon>Pseudomonadota</taxon>
        <taxon>Gammaproteobacteria</taxon>
        <taxon>Legionellales</taxon>
        <taxon>Legionellaceae</taxon>
        <taxon>Legionella</taxon>
    </lineage>
</organism>
<dbReference type="Pfam" id="PF00990">
    <property type="entry name" value="GGDEF"/>
    <property type="match status" value="1"/>
</dbReference>
<dbReference type="AlphaFoldDB" id="A0A0W0ZY35"/>
<dbReference type="InterPro" id="IPR043128">
    <property type="entry name" value="Rev_trsase/Diguanyl_cyclase"/>
</dbReference>
<dbReference type="EMBL" id="LNZA01000001">
    <property type="protein sequence ID" value="KTD73760.1"/>
    <property type="molecule type" value="Genomic_DNA"/>
</dbReference>
<dbReference type="InterPro" id="IPR001633">
    <property type="entry name" value="EAL_dom"/>
</dbReference>
<evidence type="ECO:0000259" key="3">
    <source>
        <dbReference type="PROSITE" id="PS50883"/>
    </source>
</evidence>
<feature type="transmembrane region" description="Helical" evidence="2">
    <location>
        <begin position="12"/>
        <end position="33"/>
    </location>
</feature>
<evidence type="ECO:0000256" key="2">
    <source>
        <dbReference type="SAM" id="Phobius"/>
    </source>
</evidence>
<dbReference type="SMART" id="SM00267">
    <property type="entry name" value="GGDEF"/>
    <property type="match status" value="1"/>
</dbReference>
<dbReference type="InterPro" id="IPR035919">
    <property type="entry name" value="EAL_sf"/>
</dbReference>
<dbReference type="InterPro" id="IPR029787">
    <property type="entry name" value="Nucleotide_cyclase"/>
</dbReference>
<dbReference type="CDD" id="cd01948">
    <property type="entry name" value="EAL"/>
    <property type="match status" value="1"/>
</dbReference>
<name>A0A0W0ZY35_9GAMM</name>
<dbReference type="InterPro" id="IPR052155">
    <property type="entry name" value="Biofilm_reg_signaling"/>
</dbReference>
<comment type="cofactor">
    <cofactor evidence="1">
        <name>Mg(2+)</name>
        <dbReference type="ChEBI" id="CHEBI:18420"/>
    </cofactor>
</comment>
<evidence type="ECO:0000313" key="6">
    <source>
        <dbReference type="Proteomes" id="UP000054693"/>
    </source>
</evidence>
<feature type="transmembrane region" description="Helical" evidence="2">
    <location>
        <begin position="146"/>
        <end position="170"/>
    </location>
</feature>
<gene>
    <name evidence="5" type="ORF">Ltuc_1607</name>
</gene>
<dbReference type="PROSITE" id="PS50883">
    <property type="entry name" value="EAL"/>
    <property type="match status" value="1"/>
</dbReference>
<evidence type="ECO:0000256" key="1">
    <source>
        <dbReference type="ARBA" id="ARBA00001946"/>
    </source>
</evidence>
<dbReference type="CDD" id="cd01949">
    <property type="entry name" value="GGDEF"/>
    <property type="match status" value="1"/>
</dbReference>
<feature type="transmembrane region" description="Helical" evidence="2">
    <location>
        <begin position="79"/>
        <end position="97"/>
    </location>
</feature>
<feature type="transmembrane region" description="Helical" evidence="2">
    <location>
        <begin position="221"/>
        <end position="240"/>
    </location>
</feature>
<keyword evidence="2" id="KW-1133">Transmembrane helix</keyword>
<keyword evidence="2" id="KW-0812">Transmembrane</keyword>
<accession>A0A0W0ZY35</accession>
<sequence>MNSEANNVFRILPKAFLLFIILTLTLSTLGILLGFKLGLSSFYQNVSIYHALFYWSLGVIALVLVLLGLSYYKLTKDKIAFCLSVSYLIGVVFYFTACLVNDWFTPLNYNLKNFHGFVWLGSNTFISFLLVVTLGMCSIKSLTRNYFTFSVLLILSCIIFGASGFLILWFSYPNHMPRFFYPNEFITHPFGLINLALNLYLAFITCYQLDAKKRGVLLNAVKYSAFAQILMSIYMVFGSSKLLDTAYLIASLLQLCSFIIPVIGLIQSFQEKFFLAFKAQENLQQQKDKFEKLSTIDSLTLLMNKAAFEATMAALIANYQRYGRQFTLMYLDLDNFKFVNDSLGHEVGDKLLQEVVSRLKKSIRIGDYCARLGGDEFAIIFPELFEPHKIQSIAENLINVFNTPFEIHEHILPITASLGIAIYPDSGVTYQDMLKNADTSMYEAKKSGKNTYVFYSPILSKSQLEKLEIGKHLRDAIKNNELSLHYLPIYCLTTRKLIGAELLLRWNNQNLGKMGPYEFFRIAEKAGLMIPIGEWILETSYFQIKHWNEKYNKKLQFFINISSIEFASSNFINHIERLIFKSKVDNITLELSEKSLLENRVKIEKNLLTLTQLGVKLALDNFGTGYSSFIMLKKLPIDILKIDNIFIKDVEKNVDLTILRTIIKMAHLLNLKIVAKGLETEQQLKTLIEEKCDFGQGYLFSRAVDKYDFECMAYKSALT</sequence>
<dbReference type="Pfam" id="PF00563">
    <property type="entry name" value="EAL"/>
    <property type="match status" value="1"/>
</dbReference>
<feature type="transmembrane region" description="Helical" evidence="2">
    <location>
        <begin position="190"/>
        <end position="209"/>
    </location>
</feature>
<reference evidence="5 6" key="1">
    <citation type="submission" date="2015-11" db="EMBL/GenBank/DDBJ databases">
        <title>Genomic analysis of 38 Legionella species identifies large and diverse effector repertoires.</title>
        <authorList>
            <person name="Burstein D."/>
            <person name="Amaro F."/>
            <person name="Zusman T."/>
            <person name="Lifshitz Z."/>
            <person name="Cohen O."/>
            <person name="Gilbert J.A."/>
            <person name="Pupko T."/>
            <person name="Shuman H.A."/>
            <person name="Segal G."/>
        </authorList>
    </citation>
    <scope>NUCLEOTIDE SEQUENCE [LARGE SCALE GENOMIC DNA]</scope>
    <source>
        <strain evidence="5 6">ATCC 49180</strain>
    </source>
</reference>
<dbReference type="InterPro" id="IPR000160">
    <property type="entry name" value="GGDEF_dom"/>
</dbReference>
<dbReference type="Gene3D" id="3.20.20.450">
    <property type="entry name" value="EAL domain"/>
    <property type="match status" value="1"/>
</dbReference>
<evidence type="ECO:0000259" key="4">
    <source>
        <dbReference type="PROSITE" id="PS50887"/>
    </source>
</evidence>
<dbReference type="GO" id="GO:0003824">
    <property type="term" value="F:catalytic activity"/>
    <property type="evidence" value="ECO:0007669"/>
    <property type="project" value="UniProtKB-ARBA"/>
</dbReference>
<protein>
    <submittedName>
        <fullName evidence="5">Sensory box protein</fullName>
    </submittedName>
</protein>
<dbReference type="RefSeq" id="WP_058520761.1">
    <property type="nucleotide sequence ID" value="NZ_CAAAIP010000008.1"/>
</dbReference>
<feature type="transmembrane region" description="Helical" evidence="2">
    <location>
        <begin position="117"/>
        <end position="139"/>
    </location>
</feature>
<feature type="domain" description="EAL" evidence="3">
    <location>
        <begin position="466"/>
        <end position="717"/>
    </location>
</feature>
<dbReference type="SUPFAM" id="SSF55073">
    <property type="entry name" value="Nucleotide cyclase"/>
    <property type="match status" value="1"/>
</dbReference>
<keyword evidence="6" id="KW-1185">Reference proteome</keyword>
<dbReference type="PATRIC" id="fig|40335.7.peg.1705"/>
<dbReference type="PANTHER" id="PTHR44757:SF2">
    <property type="entry name" value="BIOFILM ARCHITECTURE MAINTENANCE PROTEIN MBAA"/>
    <property type="match status" value="1"/>
</dbReference>
<dbReference type="STRING" id="40335.Ltuc_1607"/>
<dbReference type="Gene3D" id="3.30.70.270">
    <property type="match status" value="1"/>
</dbReference>
<evidence type="ECO:0000313" key="5">
    <source>
        <dbReference type="EMBL" id="KTD73760.1"/>
    </source>
</evidence>
<proteinExistence type="predicted"/>
<dbReference type="Proteomes" id="UP000054693">
    <property type="component" value="Unassembled WGS sequence"/>
</dbReference>